<accession>A0A1R3KR84</accession>
<dbReference type="EMBL" id="AWUE01012313">
    <property type="protein sequence ID" value="OMP09574.1"/>
    <property type="molecule type" value="Genomic_DNA"/>
</dbReference>
<gene>
    <name evidence="2" type="ORF">COLO4_05348</name>
</gene>
<sequence length="290" mass="32517">MLVELLKLQQSKIHKRSPPLSLLPPKFQDLYTWEVSENKLVEHIWDLKCDEQLRDGFCKARSRARQLARTKDWNALKPFNPKWIPNPVWVRLIEDVWSREEWDKNSEIASANRKSSTNGSISKHAYGSRYFAAHKAALESIGKVNGGHLYGFGTLRNPKELLATSSINTKASSVNASSQLPQPSEELMNELVKQCLAKLPSVLAELRFTSIVPPTSGAIEVPSPINVANQSASTLDTDQIRLFASLGNIERTSSSSNHSTQHLDSERNHENVSNEGEGTRSDDNGDEWFQ</sequence>
<keyword evidence="3" id="KW-1185">Reference proteome</keyword>
<feature type="compositionally biased region" description="Polar residues" evidence="1">
    <location>
        <begin position="251"/>
        <end position="260"/>
    </location>
</feature>
<name>A0A1R3KR84_9ROSI</name>
<organism evidence="2 3">
    <name type="scientific">Corchorus olitorius</name>
    <dbReference type="NCBI Taxonomy" id="93759"/>
    <lineage>
        <taxon>Eukaryota</taxon>
        <taxon>Viridiplantae</taxon>
        <taxon>Streptophyta</taxon>
        <taxon>Embryophyta</taxon>
        <taxon>Tracheophyta</taxon>
        <taxon>Spermatophyta</taxon>
        <taxon>Magnoliopsida</taxon>
        <taxon>eudicotyledons</taxon>
        <taxon>Gunneridae</taxon>
        <taxon>Pentapetalae</taxon>
        <taxon>rosids</taxon>
        <taxon>malvids</taxon>
        <taxon>Malvales</taxon>
        <taxon>Malvaceae</taxon>
        <taxon>Grewioideae</taxon>
        <taxon>Apeibeae</taxon>
        <taxon>Corchorus</taxon>
    </lineage>
</organism>
<proteinExistence type="predicted"/>
<feature type="region of interest" description="Disordered" evidence="1">
    <location>
        <begin position="251"/>
        <end position="290"/>
    </location>
</feature>
<dbReference type="Proteomes" id="UP000187203">
    <property type="component" value="Unassembled WGS sequence"/>
</dbReference>
<evidence type="ECO:0000313" key="2">
    <source>
        <dbReference type="EMBL" id="OMP09574.1"/>
    </source>
</evidence>
<evidence type="ECO:0000313" key="3">
    <source>
        <dbReference type="Proteomes" id="UP000187203"/>
    </source>
</evidence>
<evidence type="ECO:0008006" key="4">
    <source>
        <dbReference type="Google" id="ProtNLM"/>
    </source>
</evidence>
<dbReference type="AlphaFoldDB" id="A0A1R3KR84"/>
<reference evidence="3" key="1">
    <citation type="submission" date="2013-09" db="EMBL/GenBank/DDBJ databases">
        <title>Corchorus olitorius genome sequencing.</title>
        <authorList>
            <person name="Alam M."/>
            <person name="Haque M.S."/>
            <person name="Islam M.S."/>
            <person name="Emdad E.M."/>
            <person name="Islam M.M."/>
            <person name="Ahmed B."/>
            <person name="Halim A."/>
            <person name="Hossen Q.M.M."/>
            <person name="Hossain M.Z."/>
            <person name="Ahmed R."/>
            <person name="Khan M.M."/>
            <person name="Islam R."/>
            <person name="Rashid M.M."/>
            <person name="Khan S.A."/>
            <person name="Rahman M.S."/>
            <person name="Alam M."/>
            <person name="Yahiya A.S."/>
            <person name="Khan M.S."/>
            <person name="Azam M.S."/>
            <person name="Haque T."/>
            <person name="Lashkar M.Z.H."/>
            <person name="Akhand A.I."/>
            <person name="Morshed G."/>
            <person name="Roy S."/>
            <person name="Uddin K.S."/>
            <person name="Rabeya T."/>
            <person name="Hossain A.S."/>
            <person name="Chowdhury A."/>
            <person name="Snigdha A.R."/>
            <person name="Mortoza M.S."/>
            <person name="Matin S.A."/>
            <person name="Hoque S.M.E."/>
            <person name="Islam M.K."/>
            <person name="Roy D.K."/>
            <person name="Haider R."/>
            <person name="Moosa M.M."/>
            <person name="Elias S.M."/>
            <person name="Hasan A.M."/>
            <person name="Jahan S."/>
            <person name="Shafiuddin M."/>
            <person name="Mahmood N."/>
            <person name="Shommy N.S."/>
        </authorList>
    </citation>
    <scope>NUCLEOTIDE SEQUENCE [LARGE SCALE GENOMIC DNA]</scope>
    <source>
        <strain evidence="3">cv. O-4</strain>
    </source>
</reference>
<feature type="compositionally biased region" description="Basic and acidic residues" evidence="1">
    <location>
        <begin position="261"/>
        <end position="283"/>
    </location>
</feature>
<comment type="caution">
    <text evidence="2">The sequence shown here is derived from an EMBL/GenBank/DDBJ whole genome shotgun (WGS) entry which is preliminary data.</text>
</comment>
<protein>
    <recommendedName>
        <fullName evidence="4">Transposase, Ptta/En/Spm, plant</fullName>
    </recommendedName>
</protein>
<evidence type="ECO:0000256" key="1">
    <source>
        <dbReference type="SAM" id="MobiDB-lite"/>
    </source>
</evidence>